<evidence type="ECO:0000313" key="1">
    <source>
        <dbReference type="EMBL" id="GGA51370.1"/>
    </source>
</evidence>
<comment type="caution">
    <text evidence="1">The sequence shown here is derived from an EMBL/GenBank/DDBJ whole genome shotgun (WGS) entry which is preliminary data.</text>
</comment>
<accession>A0ABQ1GVZ2</accession>
<protein>
    <submittedName>
        <fullName evidence="1">Uncharacterized protein</fullName>
    </submittedName>
</protein>
<reference evidence="2" key="1">
    <citation type="journal article" date="2019" name="Int. J. Syst. Evol. Microbiol.">
        <title>The Global Catalogue of Microorganisms (GCM) 10K type strain sequencing project: providing services to taxonomists for standard genome sequencing and annotation.</title>
        <authorList>
            <consortium name="The Broad Institute Genomics Platform"/>
            <consortium name="The Broad Institute Genome Sequencing Center for Infectious Disease"/>
            <person name="Wu L."/>
            <person name="Ma J."/>
        </authorList>
    </citation>
    <scope>NUCLEOTIDE SEQUENCE [LARGE SCALE GENOMIC DNA]</scope>
    <source>
        <strain evidence="2">CGMCC 1.12404</strain>
    </source>
</reference>
<name>A0ABQ1GVZ2_9BACL</name>
<dbReference type="Pfam" id="PF26326">
    <property type="entry name" value="YtzJ"/>
    <property type="match status" value="1"/>
</dbReference>
<dbReference type="EMBL" id="BMEX01000010">
    <property type="protein sequence ID" value="GGA51370.1"/>
    <property type="molecule type" value="Genomic_DNA"/>
</dbReference>
<gene>
    <name evidence="1" type="ORF">GCM10007416_25620</name>
</gene>
<proteinExistence type="predicted"/>
<organism evidence="1 2">
    <name type="scientific">Kroppenstedtia guangzhouensis</name>
    <dbReference type="NCBI Taxonomy" id="1274356"/>
    <lineage>
        <taxon>Bacteria</taxon>
        <taxon>Bacillati</taxon>
        <taxon>Bacillota</taxon>
        <taxon>Bacilli</taxon>
        <taxon>Bacillales</taxon>
        <taxon>Thermoactinomycetaceae</taxon>
        <taxon>Kroppenstedtia</taxon>
    </lineage>
</organism>
<keyword evidence="2" id="KW-1185">Reference proteome</keyword>
<evidence type="ECO:0000313" key="2">
    <source>
        <dbReference type="Proteomes" id="UP000617979"/>
    </source>
</evidence>
<dbReference type="InterPro" id="IPR058867">
    <property type="entry name" value="YtzJ"/>
</dbReference>
<dbReference type="RefSeq" id="WP_188432919.1">
    <property type="nucleotide sequence ID" value="NZ_BMEX01000010.1"/>
</dbReference>
<sequence>MIISRKRMAKAKVEKLKRGFSAYAETKEVADLIEKELAQLDLPVIVDQTQIGYWFIPDVPAEQSLNNPPDPIDSQCS</sequence>
<dbReference type="Proteomes" id="UP000617979">
    <property type="component" value="Unassembled WGS sequence"/>
</dbReference>